<accession>A0ABV5NB18</accession>
<comment type="caution">
    <text evidence="1">The sequence shown here is derived from an EMBL/GenBank/DDBJ whole genome shotgun (WGS) entry which is preliminary data.</text>
</comment>
<dbReference type="RefSeq" id="WP_381350690.1">
    <property type="nucleotide sequence ID" value="NZ_JBHMCY010000107.1"/>
</dbReference>
<name>A0ABV5NB18_9ACTN</name>
<gene>
    <name evidence="1" type="ORF">ACFF45_33335</name>
</gene>
<protein>
    <submittedName>
        <fullName evidence="1">Uncharacterized protein</fullName>
    </submittedName>
</protein>
<reference evidence="1 2" key="1">
    <citation type="submission" date="2024-09" db="EMBL/GenBank/DDBJ databases">
        <authorList>
            <person name="Sun Q."/>
            <person name="Mori K."/>
        </authorList>
    </citation>
    <scope>NUCLEOTIDE SEQUENCE [LARGE SCALE GENOMIC DNA]</scope>
    <source>
        <strain evidence="1 2">JCM 6917</strain>
    </source>
</reference>
<dbReference type="Proteomes" id="UP001589709">
    <property type="component" value="Unassembled WGS sequence"/>
</dbReference>
<organism evidence="1 2">
    <name type="scientific">Streptomyces cinereospinus</name>
    <dbReference type="NCBI Taxonomy" id="285561"/>
    <lineage>
        <taxon>Bacteria</taxon>
        <taxon>Bacillati</taxon>
        <taxon>Actinomycetota</taxon>
        <taxon>Actinomycetes</taxon>
        <taxon>Kitasatosporales</taxon>
        <taxon>Streptomycetaceae</taxon>
        <taxon>Streptomyces</taxon>
    </lineage>
</organism>
<dbReference type="EMBL" id="JBHMCY010000107">
    <property type="protein sequence ID" value="MFB9467440.1"/>
    <property type="molecule type" value="Genomic_DNA"/>
</dbReference>
<keyword evidence="2" id="KW-1185">Reference proteome</keyword>
<evidence type="ECO:0000313" key="2">
    <source>
        <dbReference type="Proteomes" id="UP001589709"/>
    </source>
</evidence>
<sequence>MLSSTVQLQWRPWTTPVVSAVMRHPDITAVVSLRAGAAIDAALRR</sequence>
<proteinExistence type="predicted"/>
<evidence type="ECO:0000313" key="1">
    <source>
        <dbReference type="EMBL" id="MFB9467440.1"/>
    </source>
</evidence>